<reference evidence="1 2" key="1">
    <citation type="submission" date="2019-02" db="EMBL/GenBank/DDBJ databases">
        <title>Deep-cultivation of Planctomycetes and their phenomic and genomic characterization uncovers novel biology.</title>
        <authorList>
            <person name="Wiegand S."/>
            <person name="Jogler M."/>
            <person name="Boedeker C."/>
            <person name="Pinto D."/>
            <person name="Vollmers J."/>
            <person name="Rivas-Marin E."/>
            <person name="Kohn T."/>
            <person name="Peeters S.H."/>
            <person name="Heuer A."/>
            <person name="Rast P."/>
            <person name="Oberbeckmann S."/>
            <person name="Bunk B."/>
            <person name="Jeske O."/>
            <person name="Meyerdierks A."/>
            <person name="Storesund J.E."/>
            <person name="Kallscheuer N."/>
            <person name="Luecker S."/>
            <person name="Lage O.M."/>
            <person name="Pohl T."/>
            <person name="Merkel B.J."/>
            <person name="Hornburger P."/>
            <person name="Mueller R.-W."/>
            <person name="Bruemmer F."/>
            <person name="Labrenz M."/>
            <person name="Spormann A.M."/>
            <person name="Op Den Camp H."/>
            <person name="Overmann J."/>
            <person name="Amann R."/>
            <person name="Jetten M.S.M."/>
            <person name="Mascher T."/>
            <person name="Medema M.H."/>
            <person name="Devos D.P."/>
            <person name="Kaster A.-K."/>
            <person name="Ovreas L."/>
            <person name="Rohde M."/>
            <person name="Galperin M.Y."/>
            <person name="Jogler C."/>
        </authorList>
    </citation>
    <scope>NUCLEOTIDE SEQUENCE [LARGE SCALE GENOMIC DNA]</scope>
    <source>
        <strain evidence="1 2">Poly59</strain>
    </source>
</reference>
<protein>
    <submittedName>
        <fullName evidence="1">Uncharacterized protein</fullName>
    </submittedName>
</protein>
<dbReference type="Proteomes" id="UP000317977">
    <property type="component" value="Unassembled WGS sequence"/>
</dbReference>
<proteinExistence type="predicted"/>
<evidence type="ECO:0000313" key="2">
    <source>
        <dbReference type="Proteomes" id="UP000317977"/>
    </source>
</evidence>
<dbReference type="RefSeq" id="WP_146532198.1">
    <property type="nucleotide sequence ID" value="NZ_SJPX01000001.1"/>
</dbReference>
<organism evidence="1 2">
    <name type="scientific">Rubripirellula reticaptiva</name>
    <dbReference type="NCBI Taxonomy" id="2528013"/>
    <lineage>
        <taxon>Bacteria</taxon>
        <taxon>Pseudomonadati</taxon>
        <taxon>Planctomycetota</taxon>
        <taxon>Planctomycetia</taxon>
        <taxon>Pirellulales</taxon>
        <taxon>Pirellulaceae</taxon>
        <taxon>Rubripirellula</taxon>
    </lineage>
</organism>
<evidence type="ECO:0000313" key="1">
    <source>
        <dbReference type="EMBL" id="TWU57269.1"/>
    </source>
</evidence>
<dbReference type="AlphaFoldDB" id="A0A5C6FCB2"/>
<accession>A0A5C6FCB2</accession>
<sequence length="122" mass="13709">MAKCDEGYLCDVCRGDVASIVDSDLYLRYVIGELDPEVLHTRPERHIRCNPVLAQFIDHSRFEAVAVEGDFAKANLDAGYRDARTVLVTRGYERLLEIAATEGDRDVTMYPLPEAIAKYRSG</sequence>
<dbReference type="EMBL" id="SJPX01000001">
    <property type="protein sequence ID" value="TWU57269.1"/>
    <property type="molecule type" value="Genomic_DNA"/>
</dbReference>
<name>A0A5C6FCB2_9BACT</name>
<dbReference type="OrthoDB" id="277094at2"/>
<comment type="caution">
    <text evidence="1">The sequence shown here is derived from an EMBL/GenBank/DDBJ whole genome shotgun (WGS) entry which is preliminary data.</text>
</comment>
<keyword evidence="2" id="KW-1185">Reference proteome</keyword>
<gene>
    <name evidence="1" type="ORF">Poly59_01760</name>
</gene>